<evidence type="ECO:0000259" key="3">
    <source>
        <dbReference type="Pfam" id="PF20620"/>
    </source>
</evidence>
<keyword evidence="5" id="KW-0378">Hydrolase</keyword>
<dbReference type="OrthoDB" id="9757939at2"/>
<proteinExistence type="predicted"/>
<dbReference type="Pfam" id="PF20736">
    <property type="entry name" value="Glyco_hydro127M"/>
    <property type="match status" value="1"/>
</dbReference>
<evidence type="ECO:0000313" key="5">
    <source>
        <dbReference type="EMBL" id="TWU00064.1"/>
    </source>
</evidence>
<keyword evidence="5" id="KW-0326">Glycosidase</keyword>
<protein>
    <submittedName>
        <fullName evidence="5">Non-reducing end beta-L-arabinofuranosidase</fullName>
        <ecNumber evidence="5">3.2.1.185</ecNumber>
    </submittedName>
</protein>
<feature type="domain" description="Non-reducing end beta-L-arabinofuranosidase-like GH127 catalytic" evidence="1">
    <location>
        <begin position="32"/>
        <end position="412"/>
    </location>
</feature>
<organism evidence="5 6">
    <name type="scientific">Botrimarina colliarenosi</name>
    <dbReference type="NCBI Taxonomy" id="2528001"/>
    <lineage>
        <taxon>Bacteria</taxon>
        <taxon>Pseudomonadati</taxon>
        <taxon>Planctomycetota</taxon>
        <taxon>Planctomycetia</taxon>
        <taxon>Pirellulales</taxon>
        <taxon>Lacipirellulaceae</taxon>
        <taxon>Botrimarina</taxon>
    </lineage>
</organism>
<accession>A0A5C6APG3</accession>
<evidence type="ECO:0000259" key="1">
    <source>
        <dbReference type="Pfam" id="PF07944"/>
    </source>
</evidence>
<dbReference type="InterPro" id="IPR046544">
    <property type="entry name" value="GH146_SB_dom"/>
</dbReference>
<dbReference type="Pfam" id="PF20620">
    <property type="entry name" value="DUF6805"/>
    <property type="match status" value="1"/>
</dbReference>
<dbReference type="EC" id="3.2.1.185" evidence="5"/>
<dbReference type="EMBL" id="SJPR01000001">
    <property type="protein sequence ID" value="TWU00064.1"/>
    <property type="molecule type" value="Genomic_DNA"/>
</dbReference>
<evidence type="ECO:0000259" key="4">
    <source>
        <dbReference type="Pfam" id="PF20736"/>
    </source>
</evidence>
<keyword evidence="6" id="KW-1185">Reference proteome</keyword>
<dbReference type="Pfam" id="PF16375">
    <property type="entry name" value="DUF4986"/>
    <property type="match status" value="1"/>
</dbReference>
<dbReference type="AlphaFoldDB" id="A0A5C6APG3"/>
<dbReference type="InterPro" id="IPR012878">
    <property type="entry name" value="Beta-AFase-like_GH127_cat"/>
</dbReference>
<feature type="domain" description="Glycoside hydrolase GH146 substrate-binding" evidence="3">
    <location>
        <begin position="653"/>
        <end position="786"/>
    </location>
</feature>
<evidence type="ECO:0000259" key="2">
    <source>
        <dbReference type="Pfam" id="PF16375"/>
    </source>
</evidence>
<dbReference type="PANTHER" id="PTHR31151:SF0">
    <property type="entry name" value="PROLINE-TRNA LIGASE (DUF1680)"/>
    <property type="match status" value="1"/>
</dbReference>
<dbReference type="InterPro" id="IPR049046">
    <property type="entry name" value="Beta-AFase-like_GH127_middle"/>
</dbReference>
<dbReference type="InterPro" id="IPR032275">
    <property type="entry name" value="DUF4986"/>
</dbReference>
<dbReference type="SUPFAM" id="SSF48208">
    <property type="entry name" value="Six-hairpin glycosidases"/>
    <property type="match status" value="1"/>
</dbReference>
<comment type="caution">
    <text evidence="5">The sequence shown here is derived from an EMBL/GenBank/DDBJ whole genome shotgun (WGS) entry which is preliminary data.</text>
</comment>
<evidence type="ECO:0000313" key="6">
    <source>
        <dbReference type="Proteomes" id="UP000317421"/>
    </source>
</evidence>
<dbReference type="PANTHER" id="PTHR31151">
    <property type="entry name" value="PROLINE-TRNA LIGASE (DUF1680)"/>
    <property type="match status" value="1"/>
</dbReference>
<gene>
    <name evidence="5" type="primary">hypBA1_1</name>
    <name evidence="5" type="ORF">Pla108_10080</name>
</gene>
<reference evidence="5 6" key="1">
    <citation type="submission" date="2019-02" db="EMBL/GenBank/DDBJ databases">
        <title>Deep-cultivation of Planctomycetes and their phenomic and genomic characterization uncovers novel biology.</title>
        <authorList>
            <person name="Wiegand S."/>
            <person name="Jogler M."/>
            <person name="Boedeker C."/>
            <person name="Pinto D."/>
            <person name="Vollmers J."/>
            <person name="Rivas-Marin E."/>
            <person name="Kohn T."/>
            <person name="Peeters S.H."/>
            <person name="Heuer A."/>
            <person name="Rast P."/>
            <person name="Oberbeckmann S."/>
            <person name="Bunk B."/>
            <person name="Jeske O."/>
            <person name="Meyerdierks A."/>
            <person name="Storesund J.E."/>
            <person name="Kallscheuer N."/>
            <person name="Luecker S."/>
            <person name="Lage O.M."/>
            <person name="Pohl T."/>
            <person name="Merkel B.J."/>
            <person name="Hornburger P."/>
            <person name="Mueller R.-W."/>
            <person name="Bruemmer F."/>
            <person name="Labrenz M."/>
            <person name="Spormann A.M."/>
            <person name="Op Den Camp H."/>
            <person name="Overmann J."/>
            <person name="Amann R."/>
            <person name="Jetten M.S.M."/>
            <person name="Mascher T."/>
            <person name="Medema M.H."/>
            <person name="Devos D.P."/>
            <person name="Kaster A.-K."/>
            <person name="Ovreas L."/>
            <person name="Rohde M."/>
            <person name="Galperin M.Y."/>
            <person name="Jogler C."/>
        </authorList>
    </citation>
    <scope>NUCLEOTIDE SEQUENCE [LARGE SCALE GENOMIC DNA]</scope>
    <source>
        <strain evidence="5 6">Pla108</strain>
    </source>
</reference>
<feature type="domain" description="DUF4986" evidence="2">
    <location>
        <begin position="546"/>
        <end position="629"/>
    </location>
</feature>
<dbReference type="Pfam" id="PF07944">
    <property type="entry name" value="Beta-AFase-like_GH127_cat"/>
    <property type="match status" value="1"/>
</dbReference>
<sequence length="795" mass="88148">MNWLSLGLLAVGVVPQIAVGEAGRVEMFPLAEVELLDGPLRHAVEVNRATLLRHDADRLLAPFLLEAGLKPKAPKYPNWENTGLDGHTGGHYLSGLANTAAALDDDACRERLAYAVAELARCQEASGDGFVGGTPGSRELWEQVACGDIRAGGFSLNDRWVPLYNLHKTFAGLRDAYRVGGVEQAKDVLVRLADWCDTLVANLDDAQMQTMLQSEHGGMNEVLADVSVITGDEKYLRLAERFNHRWLLDPLAAGKDQLSGIHANTQVPKVVGFQKIASLNGDQRLHDAALKFWEIVVGHRTIAIGGNSISEFFPAPSQSIRWIEQREGPETCNTYNMMRLSEELFAVSPEARFADFYERAVYNHALSAQHPEHGGYVYFTPARPRHYRVYSQPEVCFWCCVASGMENQSRYGQFLYAHDPESLYVNLYAPSKLHWREKGVGVHQATRFPDEERTSLTFSVEKPVTISLRLRHPSWVPAGDFKVTINGEAQIIDSKPSSYVELKREWREGDRVDVELPMHTVAEPLPYLDDYVALVHGPIVLAAKTGTEDLDGLIADEARMAHVAAGPLEPTNEAPMLIGAAEEVTQQLRPVAGKPLTFTLADAIRPDAFDGIELTPFFRVHDARYMLYWRQLTEAGYAAALAAAEAAERAQLALDRATIDHVLPGEQQSEVGHQFRDEQSETGVWLSRRYRHGSGWFEYVLNAGDNRDATLRVTYFGSDQRRFTINVNGKELADVDFDAPKPGEFVEIDYPVPAEMIETADDGALAVRFAAKPGSMAGGVFDVRLIDPAKLKESD</sequence>
<name>A0A5C6APG3_9BACT</name>
<dbReference type="RefSeq" id="WP_146443589.1">
    <property type="nucleotide sequence ID" value="NZ_SJPR01000001.1"/>
</dbReference>
<feature type="domain" description="Non-reducing end beta-L-arabinofuranosidase-like GH127 middle" evidence="4">
    <location>
        <begin position="423"/>
        <end position="518"/>
    </location>
</feature>
<dbReference type="Proteomes" id="UP000317421">
    <property type="component" value="Unassembled WGS sequence"/>
</dbReference>
<dbReference type="GO" id="GO:0005975">
    <property type="term" value="P:carbohydrate metabolic process"/>
    <property type="evidence" value="ECO:0007669"/>
    <property type="project" value="InterPro"/>
</dbReference>
<dbReference type="GO" id="GO:0102478">
    <property type="term" value="F:beta-L-arabinofuranosidase activity"/>
    <property type="evidence" value="ECO:0007669"/>
    <property type="project" value="UniProtKB-EC"/>
</dbReference>
<dbReference type="InterPro" id="IPR008928">
    <property type="entry name" value="6-hairpin_glycosidase_sf"/>
</dbReference>